<organism evidence="1 2">
    <name type="scientific">Streptomyces palmae</name>
    <dbReference type="NCBI Taxonomy" id="1701085"/>
    <lineage>
        <taxon>Bacteria</taxon>
        <taxon>Bacillati</taxon>
        <taxon>Actinomycetota</taxon>
        <taxon>Actinomycetes</taxon>
        <taxon>Kitasatosporales</taxon>
        <taxon>Streptomycetaceae</taxon>
        <taxon>Streptomyces</taxon>
    </lineage>
</organism>
<protein>
    <submittedName>
        <fullName evidence="1">Lasso peptide biosynthesis PqqD family chaperone</fullName>
    </submittedName>
</protein>
<gene>
    <name evidence="1" type="ORF">E4099_23170</name>
</gene>
<keyword evidence="2" id="KW-1185">Reference proteome</keyword>
<dbReference type="EMBL" id="SRID01000266">
    <property type="protein sequence ID" value="TGA98051.1"/>
    <property type="molecule type" value="Genomic_DNA"/>
</dbReference>
<evidence type="ECO:0000313" key="1">
    <source>
        <dbReference type="EMBL" id="TGA98051.1"/>
    </source>
</evidence>
<comment type="caution">
    <text evidence="1">The sequence shown here is derived from an EMBL/GenBank/DDBJ whole genome shotgun (WGS) entry which is preliminary data.</text>
</comment>
<name>A0A4Z0GMJ4_9ACTN</name>
<dbReference type="Proteomes" id="UP000297948">
    <property type="component" value="Unassembled WGS sequence"/>
</dbReference>
<evidence type="ECO:0000313" key="2">
    <source>
        <dbReference type="Proteomes" id="UP000297948"/>
    </source>
</evidence>
<dbReference type="Pfam" id="PF05402">
    <property type="entry name" value="PqqD"/>
    <property type="match status" value="1"/>
</dbReference>
<dbReference type="InterPro" id="IPR041881">
    <property type="entry name" value="PqqD_sf"/>
</dbReference>
<dbReference type="NCBIfam" id="NF033530">
    <property type="entry name" value="lasso_PqqD_Strm"/>
    <property type="match status" value="1"/>
</dbReference>
<dbReference type="AlphaFoldDB" id="A0A4Z0GMJ4"/>
<dbReference type="RefSeq" id="WP_135341047.1">
    <property type="nucleotide sequence ID" value="NZ_JBHLTX010000045.1"/>
</dbReference>
<proteinExistence type="predicted"/>
<dbReference type="OrthoDB" id="5195143at2"/>
<reference evidence="1 2" key="1">
    <citation type="submission" date="2019-03" db="EMBL/GenBank/DDBJ databases">
        <authorList>
            <person name="Gonzalez-Pimentel J.L."/>
        </authorList>
    </citation>
    <scope>NUCLEOTIDE SEQUENCE [LARGE SCALE GENOMIC DNA]</scope>
    <source>
        <strain evidence="1 2">JCM 31289</strain>
    </source>
</reference>
<accession>A0A4Z0GMJ4</accession>
<sequence length="85" mass="9390">MTLTLARDVVPTETEHGTVLLDERRGRYFKLNHTGAFVLRALLDGADREQAADLLHQEYGIDAERARTDVSALVDALCAAKLARP</sequence>
<dbReference type="Gene3D" id="1.10.10.1150">
    <property type="entry name" value="Coenzyme PQQ synthesis protein D (PqqD)"/>
    <property type="match status" value="1"/>
</dbReference>
<dbReference type="InterPro" id="IPR008792">
    <property type="entry name" value="PQQD"/>
</dbReference>